<dbReference type="EMBL" id="JAGMUU010000003">
    <property type="protein sequence ID" value="KAH7157871.1"/>
    <property type="molecule type" value="Genomic_DNA"/>
</dbReference>
<feature type="compositionally biased region" description="Acidic residues" evidence="2">
    <location>
        <begin position="61"/>
        <end position="74"/>
    </location>
</feature>
<evidence type="ECO:0000313" key="4">
    <source>
        <dbReference type="Proteomes" id="UP000717696"/>
    </source>
</evidence>
<evidence type="ECO:0000313" key="3">
    <source>
        <dbReference type="EMBL" id="KAH7157871.1"/>
    </source>
</evidence>
<feature type="coiled-coil region" evidence="1">
    <location>
        <begin position="121"/>
        <end position="148"/>
    </location>
</feature>
<sequence>MSQDQDRTTSLVFRPISDEVAQTAMVSEFEPASPRFIRSPGPAPPSPFQPHFSASASVQAGDEDEDENEDDDVDMCNLDAENDWDRHWEIDSDGDFASDPESSTAAELAEYEELEAMNVELEGFRETMNVELDELEAMNAELEELEAELSRPPTPDGSSGRPFDVDNWEPQPALFDATAVTVVTSKGDSSYCLCDERTGNLGCGQHCRLRPNSANTVVKPPVNNESQQFNNAIQETVAAFTLLALHAILAPTWISEALRFVSHIPRDAMAWLAVVPDNDRIFEICDEVSLWQQETKRCGDDSMDWYNFFDDCLERLDSITNRAVHNLFSLVVLVSCSLAIANGCPYEFARIIARSVLERSGHDALEMSDYEIDQTLRAAIMTLPFYREIVRFLGPKGFELVLHMDILPLMRVLDDDCLAYIYDQLMTAIPKPIGLYAEFSSTSLSVQSLVVNLFNSVSGGRQWA</sequence>
<comment type="caution">
    <text evidence="3">The sequence shown here is derived from an EMBL/GenBank/DDBJ whole genome shotgun (WGS) entry which is preliminary data.</text>
</comment>
<protein>
    <submittedName>
        <fullName evidence="3">Uncharacterized protein</fullName>
    </submittedName>
</protein>
<accession>A0A9P9FDL1</accession>
<evidence type="ECO:0000256" key="1">
    <source>
        <dbReference type="SAM" id="Coils"/>
    </source>
</evidence>
<dbReference type="AlphaFoldDB" id="A0A9P9FDL1"/>
<name>A0A9P9FDL1_9HYPO</name>
<gene>
    <name evidence="3" type="ORF">B0J13DRAFT_183136</name>
</gene>
<evidence type="ECO:0000256" key="2">
    <source>
        <dbReference type="SAM" id="MobiDB-lite"/>
    </source>
</evidence>
<proteinExistence type="predicted"/>
<keyword evidence="1" id="KW-0175">Coiled coil</keyword>
<dbReference type="Proteomes" id="UP000717696">
    <property type="component" value="Unassembled WGS sequence"/>
</dbReference>
<reference evidence="3" key="1">
    <citation type="journal article" date="2021" name="Nat. Commun.">
        <title>Genetic determinants of endophytism in the Arabidopsis root mycobiome.</title>
        <authorList>
            <person name="Mesny F."/>
            <person name="Miyauchi S."/>
            <person name="Thiergart T."/>
            <person name="Pickel B."/>
            <person name="Atanasova L."/>
            <person name="Karlsson M."/>
            <person name="Huettel B."/>
            <person name="Barry K.W."/>
            <person name="Haridas S."/>
            <person name="Chen C."/>
            <person name="Bauer D."/>
            <person name="Andreopoulos W."/>
            <person name="Pangilinan J."/>
            <person name="LaButti K."/>
            <person name="Riley R."/>
            <person name="Lipzen A."/>
            <person name="Clum A."/>
            <person name="Drula E."/>
            <person name="Henrissat B."/>
            <person name="Kohler A."/>
            <person name="Grigoriev I.V."/>
            <person name="Martin F.M."/>
            <person name="Hacquard S."/>
        </authorList>
    </citation>
    <scope>NUCLEOTIDE SEQUENCE</scope>
    <source>
        <strain evidence="3">MPI-CAGE-AT-0021</strain>
    </source>
</reference>
<organism evidence="3 4">
    <name type="scientific">Dactylonectria estremocensis</name>
    <dbReference type="NCBI Taxonomy" id="1079267"/>
    <lineage>
        <taxon>Eukaryota</taxon>
        <taxon>Fungi</taxon>
        <taxon>Dikarya</taxon>
        <taxon>Ascomycota</taxon>
        <taxon>Pezizomycotina</taxon>
        <taxon>Sordariomycetes</taxon>
        <taxon>Hypocreomycetidae</taxon>
        <taxon>Hypocreales</taxon>
        <taxon>Nectriaceae</taxon>
        <taxon>Dactylonectria</taxon>
    </lineage>
</organism>
<feature type="region of interest" description="Disordered" evidence="2">
    <location>
        <begin position="24"/>
        <end position="76"/>
    </location>
</feature>
<keyword evidence="4" id="KW-1185">Reference proteome</keyword>
<dbReference type="OrthoDB" id="10546683at2759"/>